<evidence type="ECO:0000256" key="1">
    <source>
        <dbReference type="SAM" id="Phobius"/>
    </source>
</evidence>
<keyword evidence="1" id="KW-0812">Transmembrane</keyword>
<protein>
    <submittedName>
        <fullName evidence="2">Uncharacterized protein</fullName>
    </submittedName>
</protein>
<reference evidence="2" key="1">
    <citation type="submission" date="2023-06" db="EMBL/GenBank/DDBJ databases">
        <authorList>
            <consortium name="Lawrence Berkeley National Laboratory"/>
            <person name="Ahrendt S."/>
            <person name="Sahu N."/>
            <person name="Indic B."/>
            <person name="Wong-Bajracharya J."/>
            <person name="Merenyi Z."/>
            <person name="Ke H.-M."/>
            <person name="Monk M."/>
            <person name="Kocsube S."/>
            <person name="Drula E."/>
            <person name="Lipzen A."/>
            <person name="Balint B."/>
            <person name="Henrissat B."/>
            <person name="Andreopoulos B."/>
            <person name="Martin F.M."/>
            <person name="Harder C.B."/>
            <person name="Rigling D."/>
            <person name="Ford K.L."/>
            <person name="Foster G.D."/>
            <person name="Pangilinan J."/>
            <person name="Papanicolaou A."/>
            <person name="Barry K."/>
            <person name="LaButti K."/>
            <person name="Viragh M."/>
            <person name="Koriabine M."/>
            <person name="Yan M."/>
            <person name="Riley R."/>
            <person name="Champramary S."/>
            <person name="Plett K.L."/>
            <person name="Tsai I.J."/>
            <person name="Slot J."/>
            <person name="Sipos G."/>
            <person name="Plett J."/>
            <person name="Nagy L.G."/>
            <person name="Grigoriev I.V."/>
        </authorList>
    </citation>
    <scope>NUCLEOTIDE SEQUENCE</scope>
    <source>
        <strain evidence="2">FPL87.14</strain>
    </source>
</reference>
<name>A0AA39J8S7_9AGAR</name>
<sequence>MGGPLFDWLRMMYSRVEYYVKHGGNTTELFSALIGLLTGNTLSPILWNIFFGDLKMPEHKDDVLLISHSAIKTVMMAFGRVPSALPTFIVEGCALEYSVKEKYIGVVFTLNIFRVYEKHLSEKASTAQYYGHCIWDAEDQIGNLHPKDAKQLYMAQDVQVRFVWRMLHLSSRCKAWEDGMNRNVFPSEFF</sequence>
<keyword evidence="1" id="KW-1133">Transmembrane helix</keyword>
<organism evidence="2 3">
    <name type="scientific">Armillaria borealis</name>
    <dbReference type="NCBI Taxonomy" id="47425"/>
    <lineage>
        <taxon>Eukaryota</taxon>
        <taxon>Fungi</taxon>
        <taxon>Dikarya</taxon>
        <taxon>Basidiomycota</taxon>
        <taxon>Agaricomycotina</taxon>
        <taxon>Agaricomycetes</taxon>
        <taxon>Agaricomycetidae</taxon>
        <taxon>Agaricales</taxon>
        <taxon>Marasmiineae</taxon>
        <taxon>Physalacriaceae</taxon>
        <taxon>Armillaria</taxon>
    </lineage>
</organism>
<feature type="transmembrane region" description="Helical" evidence="1">
    <location>
        <begin position="29"/>
        <end position="50"/>
    </location>
</feature>
<dbReference type="EMBL" id="JAUEPT010000044">
    <property type="protein sequence ID" value="KAK0438247.1"/>
    <property type="molecule type" value="Genomic_DNA"/>
</dbReference>
<accession>A0AA39J8S7</accession>
<keyword evidence="1" id="KW-0472">Membrane</keyword>
<dbReference type="Proteomes" id="UP001175226">
    <property type="component" value="Unassembled WGS sequence"/>
</dbReference>
<proteinExistence type="predicted"/>
<evidence type="ECO:0000313" key="3">
    <source>
        <dbReference type="Proteomes" id="UP001175226"/>
    </source>
</evidence>
<dbReference type="AlphaFoldDB" id="A0AA39J8S7"/>
<gene>
    <name evidence="2" type="ORF">EV421DRAFT_1738580</name>
</gene>
<evidence type="ECO:0000313" key="2">
    <source>
        <dbReference type="EMBL" id="KAK0438247.1"/>
    </source>
</evidence>
<comment type="caution">
    <text evidence="2">The sequence shown here is derived from an EMBL/GenBank/DDBJ whole genome shotgun (WGS) entry which is preliminary data.</text>
</comment>
<keyword evidence="3" id="KW-1185">Reference proteome</keyword>